<protein>
    <submittedName>
        <fullName evidence="1">Uncharacterized protein</fullName>
    </submittedName>
</protein>
<evidence type="ECO:0000313" key="2">
    <source>
        <dbReference type="Proteomes" id="UP000800094"/>
    </source>
</evidence>
<dbReference type="GeneID" id="54572885"/>
<name>A0A6A6IZT6_9PLEO</name>
<accession>A0A6A6IZT6</accession>
<organism evidence="1 2">
    <name type="scientific">Trematosphaeria pertusa</name>
    <dbReference type="NCBI Taxonomy" id="390896"/>
    <lineage>
        <taxon>Eukaryota</taxon>
        <taxon>Fungi</taxon>
        <taxon>Dikarya</taxon>
        <taxon>Ascomycota</taxon>
        <taxon>Pezizomycotina</taxon>
        <taxon>Dothideomycetes</taxon>
        <taxon>Pleosporomycetidae</taxon>
        <taxon>Pleosporales</taxon>
        <taxon>Massarineae</taxon>
        <taxon>Trematosphaeriaceae</taxon>
        <taxon>Trematosphaeria</taxon>
    </lineage>
</organism>
<reference evidence="1" key="1">
    <citation type="journal article" date="2020" name="Stud. Mycol.">
        <title>101 Dothideomycetes genomes: a test case for predicting lifestyles and emergence of pathogens.</title>
        <authorList>
            <person name="Haridas S."/>
            <person name="Albert R."/>
            <person name="Binder M."/>
            <person name="Bloem J."/>
            <person name="Labutti K."/>
            <person name="Salamov A."/>
            <person name="Andreopoulos B."/>
            <person name="Baker S."/>
            <person name="Barry K."/>
            <person name="Bills G."/>
            <person name="Bluhm B."/>
            <person name="Cannon C."/>
            <person name="Castanera R."/>
            <person name="Culley D."/>
            <person name="Daum C."/>
            <person name="Ezra D."/>
            <person name="Gonzalez J."/>
            <person name="Henrissat B."/>
            <person name="Kuo A."/>
            <person name="Liang C."/>
            <person name="Lipzen A."/>
            <person name="Lutzoni F."/>
            <person name="Magnuson J."/>
            <person name="Mondo S."/>
            <person name="Nolan M."/>
            <person name="Ohm R."/>
            <person name="Pangilinan J."/>
            <person name="Park H.-J."/>
            <person name="Ramirez L."/>
            <person name="Alfaro M."/>
            <person name="Sun H."/>
            <person name="Tritt A."/>
            <person name="Yoshinaga Y."/>
            <person name="Zwiers L.-H."/>
            <person name="Turgeon B."/>
            <person name="Goodwin S."/>
            <person name="Spatafora J."/>
            <person name="Crous P."/>
            <person name="Grigoriev I."/>
        </authorList>
    </citation>
    <scope>NUCLEOTIDE SEQUENCE</scope>
    <source>
        <strain evidence="1">CBS 122368</strain>
    </source>
</reference>
<dbReference type="RefSeq" id="XP_033690963.1">
    <property type="nucleotide sequence ID" value="XM_033819555.1"/>
</dbReference>
<dbReference type="Proteomes" id="UP000800094">
    <property type="component" value="Unassembled WGS sequence"/>
</dbReference>
<sequence length="114" mass="13092">MLPPLAIMDSVLHLERICISRFPSISISRLHLAARTHAETEERWILHVGCSYFLVVYRRCIRSYVWPEAMLSLSISGRIRQAARKFSSFSPRAVTEQLFQECVQKGIGLDWIGS</sequence>
<dbReference type="AlphaFoldDB" id="A0A6A6IZT6"/>
<proteinExistence type="predicted"/>
<evidence type="ECO:0000313" key="1">
    <source>
        <dbReference type="EMBL" id="KAF2255959.1"/>
    </source>
</evidence>
<keyword evidence="2" id="KW-1185">Reference proteome</keyword>
<gene>
    <name evidence="1" type="ORF">BU26DRAFT_12415</name>
</gene>
<dbReference type="EMBL" id="ML987189">
    <property type="protein sequence ID" value="KAF2255959.1"/>
    <property type="molecule type" value="Genomic_DNA"/>
</dbReference>